<keyword evidence="2" id="KW-1185">Reference proteome</keyword>
<name>A0A9X0A9C9_9HELO</name>
<protein>
    <submittedName>
        <fullName evidence="1">Uncharacterized protein</fullName>
    </submittedName>
</protein>
<gene>
    <name evidence="1" type="ORF">OCU04_012448</name>
</gene>
<sequence>MARCLTTGNLLTSNGGVELPADICLRIVDLAIHDAPKNAVILLRLSRSFKKLIKTYERALTKNAAKLYANSQVNQQTHLIALSQPKSNGSCFAPNFYLNHTFAWLLEVQTRSRTTHEIIQDPFSQCHTPTIYWAGGIGFDPPNLHIPLPELEIRVTKFKEEAIKLLYELFDATQGIQNEWRARTRQIDYLIKLSTPELAILCIFIPILGFNLLEKLKNESIDTKRAVIVFQHNLIRYGPLVAWLHISPGTKCKRIGLGGTMVLNEWFKEKQREGLDLLKRFERGKTGEARMILVLWRIFQERGDVVRLWSPRSGEGLWKIARGMVEGRMEGYVLD</sequence>
<organism evidence="1 2">
    <name type="scientific">Sclerotinia nivalis</name>
    <dbReference type="NCBI Taxonomy" id="352851"/>
    <lineage>
        <taxon>Eukaryota</taxon>
        <taxon>Fungi</taxon>
        <taxon>Dikarya</taxon>
        <taxon>Ascomycota</taxon>
        <taxon>Pezizomycotina</taxon>
        <taxon>Leotiomycetes</taxon>
        <taxon>Helotiales</taxon>
        <taxon>Sclerotiniaceae</taxon>
        <taxon>Sclerotinia</taxon>
    </lineage>
</organism>
<evidence type="ECO:0000313" key="2">
    <source>
        <dbReference type="Proteomes" id="UP001152300"/>
    </source>
</evidence>
<proteinExistence type="predicted"/>
<dbReference type="EMBL" id="JAPEIS010000016">
    <property type="protein sequence ID" value="KAJ8058254.1"/>
    <property type="molecule type" value="Genomic_DNA"/>
</dbReference>
<dbReference type="AlphaFoldDB" id="A0A9X0A9C9"/>
<evidence type="ECO:0000313" key="1">
    <source>
        <dbReference type="EMBL" id="KAJ8058254.1"/>
    </source>
</evidence>
<dbReference type="Proteomes" id="UP001152300">
    <property type="component" value="Unassembled WGS sequence"/>
</dbReference>
<accession>A0A9X0A9C9</accession>
<dbReference type="OrthoDB" id="3511743at2759"/>
<comment type="caution">
    <text evidence="1">The sequence shown here is derived from an EMBL/GenBank/DDBJ whole genome shotgun (WGS) entry which is preliminary data.</text>
</comment>
<reference evidence="1" key="1">
    <citation type="submission" date="2022-11" db="EMBL/GenBank/DDBJ databases">
        <title>Genome Resource of Sclerotinia nivalis Strain SnTB1, a Plant Pathogen Isolated from American Ginseng.</title>
        <authorList>
            <person name="Fan S."/>
        </authorList>
    </citation>
    <scope>NUCLEOTIDE SEQUENCE</scope>
    <source>
        <strain evidence="1">SnTB1</strain>
    </source>
</reference>